<feature type="domain" description="Plastocyanin-like" evidence="4">
    <location>
        <begin position="470"/>
        <end position="593"/>
    </location>
</feature>
<keyword evidence="3" id="KW-0560">Oxidoreductase</keyword>
<dbReference type="SUPFAM" id="SSF49503">
    <property type="entry name" value="Cupredoxins"/>
    <property type="match status" value="2"/>
</dbReference>
<evidence type="ECO:0000256" key="2">
    <source>
        <dbReference type="ARBA" id="ARBA00022723"/>
    </source>
</evidence>
<organism evidence="6 7">
    <name type="scientific">Actinacidiphila oryziradicis</name>
    <dbReference type="NCBI Taxonomy" id="2571141"/>
    <lineage>
        <taxon>Bacteria</taxon>
        <taxon>Bacillati</taxon>
        <taxon>Actinomycetota</taxon>
        <taxon>Actinomycetes</taxon>
        <taxon>Kitasatosporales</taxon>
        <taxon>Streptomycetaceae</taxon>
        <taxon>Actinacidiphila</taxon>
    </lineage>
</organism>
<dbReference type="RefSeq" id="WP_136724144.1">
    <property type="nucleotide sequence ID" value="NZ_SUMC01000011.1"/>
</dbReference>
<accession>A0A4U0SR93</accession>
<keyword evidence="7" id="KW-1185">Reference proteome</keyword>
<evidence type="ECO:0000313" key="6">
    <source>
        <dbReference type="EMBL" id="TKA10831.1"/>
    </source>
</evidence>
<dbReference type="CDD" id="cd13844">
    <property type="entry name" value="CuRO_1_BOD_CotA_like"/>
    <property type="match status" value="1"/>
</dbReference>
<comment type="similarity">
    <text evidence="1">Belongs to the multicopper oxidase family.</text>
</comment>
<sequence length="614" mass="66449">MTTDLTQTTSALPTTLPTTLQKFADPLRIPRRWHPEPGPQHIPLTVRSRSAAIRLHSQLPPTPLWTYEGDFPGPVIEVRRGRRLRVSWTNGITSPYPVVAAHLDDAAGNPSLAMNDPGVGAATITPGVAALPAWNVVHLHGAVTGGGSDGWTENAVLFGESQLSDYLNDQPAMTLWYHDHAMDITRYNVMAGLAGMYLLRDEEEDRLGLPSGDAEVPLVICDRNFVTDDSGGLTGQLLHKTTGTLPFFGPYTLVNGVIWPHLEVRPRWYRFRVLNASNARVYRLHLLGEDNEQVTGAGYLIGTDSGLLGEPLALPAGGLTLAPAERADILIDFGALKGRRLRLVNSAQAPFRGDPLPDGVRPGDPLPGARLPEPDVMEFRVADAPADDPFRLPATLSAGFLRLTHDNVAAHEHRMLMLAADKEGTLGLWEMAEADAGQAPTGPGTVLDGIVQVKDDKGVTKTYQRLASRFDDTLNWHVRLDGWEQWKILNVSGILHPIHIHLIRFQALSVEGYDTAAFLPAGGGTAKDAPVAYTGPLDIEPAEQGWKDVIRVPAGTMVSVAGRFGGATGRFMYHCHILEHEDAGMMRPFSVMPGAVMDTDPGMGHGGDPGHEHA</sequence>
<dbReference type="EMBL" id="SUMC01000011">
    <property type="protein sequence ID" value="TKA10831.1"/>
    <property type="molecule type" value="Genomic_DNA"/>
</dbReference>
<dbReference type="PROSITE" id="PS00080">
    <property type="entry name" value="MULTICOPPER_OXIDASE2"/>
    <property type="match status" value="1"/>
</dbReference>
<dbReference type="PROSITE" id="PS00079">
    <property type="entry name" value="MULTICOPPER_OXIDASE1"/>
    <property type="match status" value="1"/>
</dbReference>
<evidence type="ECO:0000256" key="3">
    <source>
        <dbReference type="ARBA" id="ARBA00023002"/>
    </source>
</evidence>
<dbReference type="PANTHER" id="PTHR48267">
    <property type="entry name" value="CUPREDOXIN SUPERFAMILY PROTEIN"/>
    <property type="match status" value="1"/>
</dbReference>
<dbReference type="OrthoDB" id="345021at2"/>
<dbReference type="InterPro" id="IPR002355">
    <property type="entry name" value="Cu_oxidase_Cu_BS"/>
</dbReference>
<evidence type="ECO:0000259" key="5">
    <source>
        <dbReference type="Pfam" id="PF07732"/>
    </source>
</evidence>
<keyword evidence="2" id="KW-0479">Metal-binding</keyword>
<dbReference type="PANTHER" id="PTHR48267:SF1">
    <property type="entry name" value="BILIRUBIN OXIDASE"/>
    <property type="match status" value="1"/>
</dbReference>
<dbReference type="Pfam" id="PF07731">
    <property type="entry name" value="Cu-oxidase_2"/>
    <property type="match status" value="1"/>
</dbReference>
<dbReference type="GO" id="GO:0005507">
    <property type="term" value="F:copper ion binding"/>
    <property type="evidence" value="ECO:0007669"/>
    <property type="project" value="InterPro"/>
</dbReference>
<feature type="domain" description="Plastocyanin-like" evidence="5">
    <location>
        <begin position="134"/>
        <end position="203"/>
    </location>
</feature>
<dbReference type="InterPro" id="IPR008972">
    <property type="entry name" value="Cupredoxin"/>
</dbReference>
<protein>
    <submittedName>
        <fullName evidence="6">Phenoxazinone synthase</fullName>
    </submittedName>
</protein>
<name>A0A4U0SR93_9ACTN</name>
<reference evidence="6 7" key="1">
    <citation type="submission" date="2019-04" db="EMBL/GenBank/DDBJ databases">
        <title>Streptomyces oryziradicis sp. nov., a novel actinomycete isolated from rhizosphere soil of rice (Oryza sativa L.).</title>
        <authorList>
            <person name="Li C."/>
        </authorList>
    </citation>
    <scope>NUCLEOTIDE SEQUENCE [LARGE SCALE GENOMIC DNA]</scope>
    <source>
        <strain evidence="6 7">NEAU-C40</strain>
    </source>
</reference>
<comment type="caution">
    <text evidence="6">The sequence shown here is derived from an EMBL/GenBank/DDBJ whole genome shotgun (WGS) entry which is preliminary data.</text>
</comment>
<dbReference type="GO" id="GO:0016491">
    <property type="term" value="F:oxidoreductase activity"/>
    <property type="evidence" value="ECO:0007669"/>
    <property type="project" value="UniProtKB-KW"/>
</dbReference>
<dbReference type="InterPro" id="IPR011707">
    <property type="entry name" value="Cu-oxidase-like_N"/>
</dbReference>
<evidence type="ECO:0000313" key="7">
    <source>
        <dbReference type="Proteomes" id="UP000305778"/>
    </source>
</evidence>
<proteinExistence type="inferred from homology"/>
<dbReference type="InterPro" id="IPR033138">
    <property type="entry name" value="Cu_oxidase_CS"/>
</dbReference>
<dbReference type="Pfam" id="PF07732">
    <property type="entry name" value="Cu-oxidase_3"/>
    <property type="match status" value="1"/>
</dbReference>
<dbReference type="Proteomes" id="UP000305778">
    <property type="component" value="Unassembled WGS sequence"/>
</dbReference>
<dbReference type="InterPro" id="IPR045087">
    <property type="entry name" value="Cu-oxidase_fam"/>
</dbReference>
<evidence type="ECO:0000256" key="1">
    <source>
        <dbReference type="ARBA" id="ARBA00010609"/>
    </source>
</evidence>
<evidence type="ECO:0000259" key="4">
    <source>
        <dbReference type="Pfam" id="PF07731"/>
    </source>
</evidence>
<dbReference type="AlphaFoldDB" id="A0A4U0SR93"/>
<dbReference type="Gene3D" id="2.60.40.420">
    <property type="entry name" value="Cupredoxins - blue copper proteins"/>
    <property type="match status" value="3"/>
</dbReference>
<dbReference type="InterPro" id="IPR011706">
    <property type="entry name" value="Cu-oxidase_C"/>
</dbReference>
<gene>
    <name evidence="6" type="ORF">FCI23_14475</name>
</gene>